<evidence type="ECO:0000313" key="3">
    <source>
        <dbReference type="EMBL" id="MFC7257440.1"/>
    </source>
</evidence>
<sequence length="49" mass="5448">MTEPTAEDAYRVAQLALARANRIEAGIDVLDAETRLLEQRVADLRNNPP</sequence>
<name>A0ABD6A4I7_9EURY</name>
<evidence type="ECO:0000313" key="2">
    <source>
        <dbReference type="EMBL" id="MFC7257409.1"/>
    </source>
</evidence>
<organism evidence="1 4">
    <name type="scientific">Haloplanus litoreus</name>
    <dbReference type="NCBI Taxonomy" id="767515"/>
    <lineage>
        <taxon>Archaea</taxon>
        <taxon>Methanobacteriati</taxon>
        <taxon>Methanobacteriota</taxon>
        <taxon>Stenosarchaea group</taxon>
        <taxon>Halobacteria</taxon>
        <taxon>Halobacteriales</taxon>
        <taxon>Haloferacaceae</taxon>
        <taxon>Haloplanus</taxon>
    </lineage>
</organism>
<evidence type="ECO:0000313" key="1">
    <source>
        <dbReference type="EMBL" id="MFC7257376.1"/>
    </source>
</evidence>
<gene>
    <name evidence="1" type="ORF">ACFQKE_19190</name>
    <name evidence="2" type="ORF">ACFQKE_19355</name>
    <name evidence="3" type="ORF">ACFQKE_19510</name>
</gene>
<proteinExistence type="predicted"/>
<dbReference type="Proteomes" id="UP001596434">
    <property type="component" value="Unassembled WGS sequence"/>
</dbReference>
<reference evidence="1" key="3">
    <citation type="submission" date="2024-09" db="EMBL/GenBank/DDBJ databases">
        <authorList>
            <person name="Sun Q."/>
        </authorList>
    </citation>
    <scope>NUCLEOTIDE SEQUENCE</scope>
    <source>
        <strain evidence="1">CGMCC 4.163</strain>
    </source>
</reference>
<reference evidence="1" key="1">
    <citation type="journal article" date="2014" name="Int. J. Syst. Evol. Microbiol.">
        <title>Complete genome sequence of Corynebacterium casei LMG S-19264T (=DSM 44701T), isolated from a smear-ripened cheese.</title>
        <authorList>
            <consortium name="US DOE Joint Genome Institute (JGI-PGF)"/>
            <person name="Walter F."/>
            <person name="Albersmeier A."/>
            <person name="Kalinowski J."/>
            <person name="Ruckert C."/>
        </authorList>
    </citation>
    <scope>NUCLEOTIDE SEQUENCE [LARGE SCALE GENOMIC DNA]</scope>
    <source>
        <strain evidence="1">CGMCC 4.163</strain>
    </source>
</reference>
<keyword evidence="4" id="KW-1185">Reference proteome</keyword>
<dbReference type="EMBL" id="JBHTAT010000006">
    <property type="protein sequence ID" value="MFC7257376.1"/>
    <property type="molecule type" value="Genomic_DNA"/>
</dbReference>
<evidence type="ECO:0000313" key="4">
    <source>
        <dbReference type="Proteomes" id="UP001596434"/>
    </source>
</evidence>
<accession>A0ABD6A4I7</accession>
<reference evidence="4" key="2">
    <citation type="journal article" date="2019" name="Int. J. Syst. Evol. Microbiol.">
        <title>The Global Catalogue of Microorganisms (GCM) 10K type strain sequencing project: providing services to taxonomists for standard genome sequencing and annotation.</title>
        <authorList>
            <consortium name="The Broad Institute Genomics Platform"/>
            <consortium name="The Broad Institute Genome Sequencing Center for Infectious Disease"/>
            <person name="Wu L."/>
            <person name="Ma J."/>
        </authorList>
    </citation>
    <scope>NUCLEOTIDE SEQUENCE [LARGE SCALE GENOMIC DNA]</scope>
    <source>
        <strain evidence="4">GX21</strain>
    </source>
</reference>
<comment type="caution">
    <text evidence="1">The sequence shown here is derived from an EMBL/GenBank/DDBJ whole genome shotgun (WGS) entry which is preliminary data.</text>
</comment>
<dbReference type="EMBL" id="JBHTAT010000006">
    <property type="protein sequence ID" value="MFC7257409.1"/>
    <property type="molecule type" value="Genomic_DNA"/>
</dbReference>
<dbReference type="RefSeq" id="WP_344982445.1">
    <property type="nucleotide sequence ID" value="NZ_JBHTAT010000006.1"/>
</dbReference>
<dbReference type="EMBL" id="JBHTAT010000006">
    <property type="protein sequence ID" value="MFC7257440.1"/>
    <property type="molecule type" value="Genomic_DNA"/>
</dbReference>
<protein>
    <submittedName>
        <fullName evidence="1">Uncharacterized protein</fullName>
    </submittedName>
</protein>
<dbReference type="AlphaFoldDB" id="A0ABD6A4I7"/>